<dbReference type="InterPro" id="IPR044852">
    <property type="entry name" value="WBP2-like"/>
</dbReference>
<dbReference type="PANTHER" id="PTHR31606">
    <property type="entry name" value="WW DOMAIN BINDING PROTEIN 2, ISOFORM E"/>
    <property type="match status" value="1"/>
</dbReference>
<dbReference type="PANTHER" id="PTHR31606:SF1">
    <property type="entry name" value="WW DOMAIN BINDING PROTEIN 2, ISOFORM E"/>
    <property type="match status" value="1"/>
</dbReference>
<evidence type="ECO:0000313" key="3">
    <source>
        <dbReference type="Proteomes" id="UP000756346"/>
    </source>
</evidence>
<gene>
    <name evidence="2" type="ORF">B0I36DRAFT_365024</name>
</gene>
<dbReference type="EMBL" id="JAGTJQ010000007">
    <property type="protein sequence ID" value="KAH7027889.1"/>
    <property type="molecule type" value="Genomic_DNA"/>
</dbReference>
<feature type="compositionally biased region" description="Basic and acidic residues" evidence="1">
    <location>
        <begin position="248"/>
        <end position="261"/>
    </location>
</feature>
<dbReference type="GO" id="GO:0003713">
    <property type="term" value="F:transcription coactivator activity"/>
    <property type="evidence" value="ECO:0007669"/>
    <property type="project" value="InterPro"/>
</dbReference>
<protein>
    <submittedName>
        <fullName evidence="2">Uncharacterized protein</fullName>
    </submittedName>
</protein>
<dbReference type="CDD" id="cd13214">
    <property type="entry name" value="PH-GRAM_WBP2"/>
    <property type="match status" value="1"/>
</dbReference>
<dbReference type="GO" id="GO:0031490">
    <property type="term" value="F:chromatin DNA binding"/>
    <property type="evidence" value="ECO:0007669"/>
    <property type="project" value="TreeGrafter"/>
</dbReference>
<dbReference type="GeneID" id="70188620"/>
<dbReference type="AlphaFoldDB" id="A0A9P8Y2Y2"/>
<sequence length="261" mass="29554">MDYWLVDQHASILNQQRGIHQIGYLADLKSSWVMLSRSGLFEPLPDETPQLKTRGRISLSITAEKQVPGSRPWSLKCDNGTAYITSHRIIYLPSQPTDSFQSFSSRILDLEDSRTPTGSHMWGFGAWYWEAEFRPVPGGNIPTDVMRAKVQLTFNESGVSDWQAKYTDIRSRIQHLAQIGQLQNMHGEQLPSYSPAADGDMSSRQPESATEEVARRADDAAQQRREDQGVPDEAPPGYDEAQAQAITERFDAREREDNERQ</sequence>
<name>A0A9P8Y2Y2_9PEZI</name>
<comment type="caution">
    <text evidence="2">The sequence shown here is derived from an EMBL/GenBank/DDBJ whole genome shotgun (WGS) entry which is preliminary data.</text>
</comment>
<dbReference type="Proteomes" id="UP000756346">
    <property type="component" value="Unassembled WGS sequence"/>
</dbReference>
<evidence type="ECO:0000313" key="2">
    <source>
        <dbReference type="EMBL" id="KAH7027889.1"/>
    </source>
</evidence>
<dbReference type="RefSeq" id="XP_046010688.1">
    <property type="nucleotide sequence ID" value="XM_046159074.1"/>
</dbReference>
<evidence type="ECO:0000256" key="1">
    <source>
        <dbReference type="SAM" id="MobiDB-lite"/>
    </source>
</evidence>
<dbReference type="SUPFAM" id="SSF50729">
    <property type="entry name" value="PH domain-like"/>
    <property type="match status" value="1"/>
</dbReference>
<dbReference type="GO" id="GO:0005634">
    <property type="term" value="C:nucleus"/>
    <property type="evidence" value="ECO:0007669"/>
    <property type="project" value="TreeGrafter"/>
</dbReference>
<accession>A0A9P8Y2Y2</accession>
<organism evidence="2 3">
    <name type="scientific">Microdochium trichocladiopsis</name>
    <dbReference type="NCBI Taxonomy" id="1682393"/>
    <lineage>
        <taxon>Eukaryota</taxon>
        <taxon>Fungi</taxon>
        <taxon>Dikarya</taxon>
        <taxon>Ascomycota</taxon>
        <taxon>Pezizomycotina</taxon>
        <taxon>Sordariomycetes</taxon>
        <taxon>Xylariomycetidae</taxon>
        <taxon>Xylariales</taxon>
        <taxon>Microdochiaceae</taxon>
        <taxon>Microdochium</taxon>
    </lineage>
</organism>
<proteinExistence type="predicted"/>
<reference evidence="2" key="1">
    <citation type="journal article" date="2021" name="Nat. Commun.">
        <title>Genetic determinants of endophytism in the Arabidopsis root mycobiome.</title>
        <authorList>
            <person name="Mesny F."/>
            <person name="Miyauchi S."/>
            <person name="Thiergart T."/>
            <person name="Pickel B."/>
            <person name="Atanasova L."/>
            <person name="Karlsson M."/>
            <person name="Huettel B."/>
            <person name="Barry K.W."/>
            <person name="Haridas S."/>
            <person name="Chen C."/>
            <person name="Bauer D."/>
            <person name="Andreopoulos W."/>
            <person name="Pangilinan J."/>
            <person name="LaButti K."/>
            <person name="Riley R."/>
            <person name="Lipzen A."/>
            <person name="Clum A."/>
            <person name="Drula E."/>
            <person name="Henrissat B."/>
            <person name="Kohler A."/>
            <person name="Grigoriev I.V."/>
            <person name="Martin F.M."/>
            <person name="Hacquard S."/>
        </authorList>
    </citation>
    <scope>NUCLEOTIDE SEQUENCE</scope>
    <source>
        <strain evidence="2">MPI-CAGE-CH-0230</strain>
    </source>
</reference>
<keyword evidence="3" id="KW-1185">Reference proteome</keyword>
<dbReference type="OrthoDB" id="1259151at2759"/>
<feature type="compositionally biased region" description="Basic and acidic residues" evidence="1">
    <location>
        <begin position="212"/>
        <end position="228"/>
    </location>
</feature>
<feature type="region of interest" description="Disordered" evidence="1">
    <location>
        <begin position="188"/>
        <end position="261"/>
    </location>
</feature>